<name>A0A0B4CZI2_9CAUL</name>
<keyword evidence="1" id="KW-1133">Transmembrane helix</keyword>
<dbReference type="Pfam" id="PF00581">
    <property type="entry name" value="Rhodanese"/>
    <property type="match status" value="1"/>
</dbReference>
<organism evidence="3 4">
    <name type="scientific">Brevundimonas nasdae</name>
    <dbReference type="NCBI Taxonomy" id="172043"/>
    <lineage>
        <taxon>Bacteria</taxon>
        <taxon>Pseudomonadati</taxon>
        <taxon>Pseudomonadota</taxon>
        <taxon>Alphaproteobacteria</taxon>
        <taxon>Caulobacterales</taxon>
        <taxon>Caulobacteraceae</taxon>
        <taxon>Brevundimonas</taxon>
    </lineage>
</organism>
<dbReference type="Proteomes" id="UP000031166">
    <property type="component" value="Unassembled WGS sequence"/>
</dbReference>
<dbReference type="Gene3D" id="6.10.140.1340">
    <property type="match status" value="1"/>
</dbReference>
<sequence length="185" mass="19596">MIPMSVLTPLSPAEVSRRLKQNTAVLIDIREPDEFAREHVVGAVHAPLSAFDAFTPAGVDGRDVIFTCRTGNRTGVNCDRLAAKTTGQAFVLEGGLDAWKAQGLATHADRSKPIELMRQVQMVAGGLILIGSALGLLVHPAFWGLSAFVGAGLFVAGATGFCGMARLLAVMPWNRTATRPMTRAA</sequence>
<dbReference type="InterPro" id="IPR001763">
    <property type="entry name" value="Rhodanese-like_dom"/>
</dbReference>
<dbReference type="PROSITE" id="PS50206">
    <property type="entry name" value="RHODANESE_3"/>
    <property type="match status" value="1"/>
</dbReference>
<dbReference type="EMBL" id="JWSY01000005">
    <property type="protein sequence ID" value="KIC59796.1"/>
    <property type="molecule type" value="Genomic_DNA"/>
</dbReference>
<dbReference type="PANTHER" id="PTHR43031:SF7">
    <property type="entry name" value="NITRIC OXIDE REDUCTASE FLRD-NAD(+) REDUCTASE"/>
    <property type="match status" value="1"/>
</dbReference>
<feature type="transmembrane region" description="Helical" evidence="1">
    <location>
        <begin position="120"/>
        <end position="142"/>
    </location>
</feature>
<reference evidence="3 4" key="1">
    <citation type="submission" date="2014-12" db="EMBL/GenBank/DDBJ databases">
        <title>Genome sequencing of Brevundimonas nasdae TPW30.</title>
        <authorList>
            <person name="Tan P.W."/>
            <person name="Chan K.-G."/>
        </authorList>
    </citation>
    <scope>NUCLEOTIDE SEQUENCE [LARGE SCALE GENOMIC DNA]</scope>
    <source>
        <strain evidence="3 4">TPW30</strain>
    </source>
</reference>
<dbReference type="PANTHER" id="PTHR43031">
    <property type="entry name" value="FAD-DEPENDENT OXIDOREDUCTASE"/>
    <property type="match status" value="1"/>
</dbReference>
<dbReference type="InterPro" id="IPR021309">
    <property type="entry name" value="YgaP-like_TM"/>
</dbReference>
<dbReference type="Gene3D" id="3.40.250.10">
    <property type="entry name" value="Rhodanese-like domain"/>
    <property type="match status" value="1"/>
</dbReference>
<gene>
    <name evidence="3" type="ORF">RM53_05235</name>
</gene>
<keyword evidence="1" id="KW-0472">Membrane</keyword>
<proteinExistence type="predicted"/>
<dbReference type="InterPro" id="IPR036873">
    <property type="entry name" value="Rhodanese-like_dom_sf"/>
</dbReference>
<dbReference type="InterPro" id="IPR050229">
    <property type="entry name" value="GlpE_sulfurtransferase"/>
</dbReference>
<dbReference type="STRING" id="172043.RM53_05235"/>
<comment type="caution">
    <text evidence="3">The sequence shown here is derived from an EMBL/GenBank/DDBJ whole genome shotgun (WGS) entry which is preliminary data.</text>
</comment>
<feature type="domain" description="Rhodanese" evidence="2">
    <location>
        <begin position="20"/>
        <end position="108"/>
    </location>
</feature>
<evidence type="ECO:0000256" key="1">
    <source>
        <dbReference type="SAM" id="Phobius"/>
    </source>
</evidence>
<dbReference type="SUPFAM" id="SSF52821">
    <property type="entry name" value="Rhodanese/Cell cycle control phosphatase"/>
    <property type="match status" value="1"/>
</dbReference>
<keyword evidence="1" id="KW-0812">Transmembrane</keyword>
<dbReference type="SMART" id="SM00450">
    <property type="entry name" value="RHOD"/>
    <property type="match status" value="1"/>
</dbReference>
<protein>
    <submittedName>
        <fullName evidence="3">Membrane protein</fullName>
    </submittedName>
</protein>
<feature type="transmembrane region" description="Helical" evidence="1">
    <location>
        <begin position="148"/>
        <end position="169"/>
    </location>
</feature>
<evidence type="ECO:0000313" key="4">
    <source>
        <dbReference type="Proteomes" id="UP000031166"/>
    </source>
</evidence>
<accession>A0A0B4CZI2</accession>
<evidence type="ECO:0000259" key="2">
    <source>
        <dbReference type="PROSITE" id="PS50206"/>
    </source>
</evidence>
<dbReference type="AlphaFoldDB" id="A0A0B4CZI2"/>
<dbReference type="Pfam" id="PF11127">
    <property type="entry name" value="YgaP-like_TM"/>
    <property type="match status" value="1"/>
</dbReference>
<evidence type="ECO:0000313" key="3">
    <source>
        <dbReference type="EMBL" id="KIC59796.1"/>
    </source>
</evidence>